<dbReference type="PANTHER" id="PTHR23110">
    <property type="entry name" value="BTB DOMAIN TRANSCRIPTION FACTOR"/>
    <property type="match status" value="1"/>
</dbReference>
<dbReference type="GO" id="GO:0005634">
    <property type="term" value="C:nucleus"/>
    <property type="evidence" value="ECO:0007669"/>
    <property type="project" value="TreeGrafter"/>
</dbReference>
<evidence type="ECO:0000259" key="3">
    <source>
        <dbReference type="PROSITE" id="PS50097"/>
    </source>
</evidence>
<evidence type="ECO:0000313" key="4">
    <source>
        <dbReference type="EMBL" id="KAG7167204.1"/>
    </source>
</evidence>
<dbReference type="CDD" id="cd18315">
    <property type="entry name" value="BTB_POZ_BAB-like"/>
    <property type="match status" value="1"/>
</dbReference>
<dbReference type="PANTHER" id="PTHR23110:SF109">
    <property type="entry name" value="FI07618P-RELATED"/>
    <property type="match status" value="1"/>
</dbReference>
<feature type="region of interest" description="Disordered" evidence="2">
    <location>
        <begin position="376"/>
        <end position="400"/>
    </location>
</feature>
<gene>
    <name evidence="4" type="primary">lola-L15</name>
    <name evidence="4" type="ORF">Hamer_G017110</name>
</gene>
<protein>
    <submittedName>
        <fullName evidence="4">Longitudinals lacking protein-like 15</fullName>
    </submittedName>
</protein>
<feature type="region of interest" description="Disordered" evidence="2">
    <location>
        <begin position="121"/>
        <end position="151"/>
    </location>
</feature>
<dbReference type="Proteomes" id="UP000747542">
    <property type="component" value="Unassembled WGS sequence"/>
</dbReference>
<evidence type="ECO:0000256" key="2">
    <source>
        <dbReference type="SAM" id="MobiDB-lite"/>
    </source>
</evidence>
<dbReference type="Gene3D" id="3.30.710.10">
    <property type="entry name" value="Potassium Channel Kv1.1, Chain A"/>
    <property type="match status" value="1"/>
</dbReference>
<dbReference type="SMART" id="SM00225">
    <property type="entry name" value="BTB"/>
    <property type="match status" value="1"/>
</dbReference>
<dbReference type="InterPro" id="IPR011333">
    <property type="entry name" value="SKP1/BTB/POZ_sf"/>
</dbReference>
<dbReference type="Pfam" id="PF00651">
    <property type="entry name" value="BTB"/>
    <property type="match status" value="1"/>
</dbReference>
<name>A0A8J5K473_HOMAM</name>
<dbReference type="InterPro" id="IPR051095">
    <property type="entry name" value="Dros_DevTransReg"/>
</dbReference>
<dbReference type="SUPFAM" id="SSF54695">
    <property type="entry name" value="POZ domain"/>
    <property type="match status" value="1"/>
</dbReference>
<organism evidence="4 5">
    <name type="scientific">Homarus americanus</name>
    <name type="common">American lobster</name>
    <dbReference type="NCBI Taxonomy" id="6706"/>
    <lineage>
        <taxon>Eukaryota</taxon>
        <taxon>Metazoa</taxon>
        <taxon>Ecdysozoa</taxon>
        <taxon>Arthropoda</taxon>
        <taxon>Crustacea</taxon>
        <taxon>Multicrustacea</taxon>
        <taxon>Malacostraca</taxon>
        <taxon>Eumalacostraca</taxon>
        <taxon>Eucarida</taxon>
        <taxon>Decapoda</taxon>
        <taxon>Pleocyemata</taxon>
        <taxon>Astacidea</taxon>
        <taxon>Nephropoidea</taxon>
        <taxon>Nephropidae</taxon>
        <taxon>Homarus</taxon>
    </lineage>
</organism>
<proteinExistence type="predicted"/>
<dbReference type="PROSITE" id="PS50097">
    <property type="entry name" value="BTB"/>
    <property type="match status" value="1"/>
</dbReference>
<dbReference type="AlphaFoldDB" id="A0A8J5K473"/>
<reference evidence="4" key="1">
    <citation type="journal article" date="2021" name="Sci. Adv.">
        <title>The American lobster genome reveals insights on longevity, neural, and immune adaptations.</title>
        <authorList>
            <person name="Polinski J.M."/>
            <person name="Zimin A.V."/>
            <person name="Clark K.F."/>
            <person name="Kohn A.B."/>
            <person name="Sadowski N."/>
            <person name="Timp W."/>
            <person name="Ptitsyn A."/>
            <person name="Khanna P."/>
            <person name="Romanova D.Y."/>
            <person name="Williams P."/>
            <person name="Greenwood S.J."/>
            <person name="Moroz L.L."/>
            <person name="Walt D.R."/>
            <person name="Bodnar A.G."/>
        </authorList>
    </citation>
    <scope>NUCLEOTIDE SEQUENCE</scope>
    <source>
        <strain evidence="4">GMGI-L3</strain>
    </source>
</reference>
<dbReference type="InterPro" id="IPR000210">
    <property type="entry name" value="BTB/POZ_dom"/>
</dbReference>
<evidence type="ECO:0000313" key="5">
    <source>
        <dbReference type="Proteomes" id="UP000747542"/>
    </source>
</evidence>
<dbReference type="EMBL" id="JAHLQT010021820">
    <property type="protein sequence ID" value="KAG7167204.1"/>
    <property type="molecule type" value="Genomic_DNA"/>
</dbReference>
<evidence type="ECO:0000256" key="1">
    <source>
        <dbReference type="ARBA" id="ARBA00023242"/>
    </source>
</evidence>
<feature type="compositionally biased region" description="Polar residues" evidence="2">
    <location>
        <begin position="137"/>
        <end position="151"/>
    </location>
</feature>
<feature type="domain" description="BTB" evidence="3">
    <location>
        <begin position="31"/>
        <end position="100"/>
    </location>
</feature>
<keyword evidence="1" id="KW-0539">Nucleus</keyword>
<keyword evidence="5" id="KW-1185">Reference proteome</keyword>
<dbReference type="GO" id="GO:0006357">
    <property type="term" value="P:regulation of transcription by RNA polymerase II"/>
    <property type="evidence" value="ECO:0007669"/>
    <property type="project" value="TreeGrafter"/>
</dbReference>
<sequence>MDETSLCLRWNDHHPTIVHMLSGIRHKEQYCDATVMCEGRFFPVHKIILAASSTYFEQIFYQLDSQLTIKQPMIVLADIKASHFEAILSYMYCGEVNIFQKSLGGVLHTATVLKVKGLSEDSDEESDTEINRDLTNRHANAQSPCKQKQNMRTGIIQQGRESTKRMMDDLDNQCQQVKRPRQSQVIHPSIVPGSAISLAKFGAVCQQLADVEPEESLDEFEREEIQVKHELSDSLLEDHSIDSTDIILGNTISGFLLTDTGNHGYDSNTAEHTIDNRHHRREASDVILNTGDTLECNAQPNCGTSDSFHLNNGDGDIRFNSAFNSGDNLDTNEMFGSGSIEQCSRNGDSTNTSANEKILSVEENVQPIVTLEVPVKRKPGRPRKVPLPDDGSVNQSSEKRIKTVQHKWRGCRPIIRGYFKKRKCVAALKVSGNRGEVGALPNGSKHVTSTKRKYKPKIRQGKEVLEASGGSAEVGAVQKNSKRLSYTTKKTAKRGRPRKDSNTCTSSRKVVYSHNDCC</sequence>
<accession>A0A8J5K473</accession>
<comment type="caution">
    <text evidence="4">The sequence shown here is derived from an EMBL/GenBank/DDBJ whole genome shotgun (WGS) entry which is preliminary data.</text>
</comment>